<name>A0AAE9H7S5_KLEPN</name>
<evidence type="ECO:0000313" key="9">
    <source>
        <dbReference type="Proteomes" id="UP000831046"/>
    </source>
</evidence>
<keyword evidence="5 6" id="KW-0472">Membrane</keyword>
<feature type="transmembrane region" description="Helical" evidence="6">
    <location>
        <begin position="168"/>
        <end position="186"/>
    </location>
</feature>
<keyword evidence="8" id="KW-0614">Plasmid</keyword>
<feature type="transmembrane region" description="Helical" evidence="6">
    <location>
        <begin position="107"/>
        <end position="127"/>
    </location>
</feature>
<keyword evidence="3 6" id="KW-0812">Transmembrane</keyword>
<organism evidence="8 9">
    <name type="scientific">Klebsiella pneumoniae</name>
    <dbReference type="NCBI Taxonomy" id="573"/>
    <lineage>
        <taxon>Bacteria</taxon>
        <taxon>Pseudomonadati</taxon>
        <taxon>Pseudomonadota</taxon>
        <taxon>Gammaproteobacteria</taxon>
        <taxon>Enterobacterales</taxon>
        <taxon>Enterobacteriaceae</taxon>
        <taxon>Klebsiella/Raoultella group</taxon>
        <taxon>Klebsiella</taxon>
        <taxon>Klebsiella pneumoniae complex</taxon>
    </lineage>
</organism>
<evidence type="ECO:0000256" key="2">
    <source>
        <dbReference type="ARBA" id="ARBA00022475"/>
    </source>
</evidence>
<dbReference type="RefSeq" id="WP_223834407.1">
    <property type="nucleotide sequence ID" value="NZ_AP022528.1"/>
</dbReference>
<evidence type="ECO:0000256" key="5">
    <source>
        <dbReference type="ARBA" id="ARBA00023136"/>
    </source>
</evidence>
<comment type="subcellular location">
    <subcellularLocation>
        <location evidence="1">Cell membrane</location>
        <topology evidence="1">Multi-pass membrane protein</topology>
    </subcellularLocation>
</comment>
<evidence type="ECO:0000256" key="4">
    <source>
        <dbReference type="ARBA" id="ARBA00022989"/>
    </source>
</evidence>
<geneLocation type="plasmid" evidence="8 9">
    <name>pKP5362-2</name>
</geneLocation>
<feature type="transmembrane region" description="Helical" evidence="6">
    <location>
        <begin position="69"/>
        <end position="95"/>
    </location>
</feature>
<dbReference type="Pfam" id="PF00892">
    <property type="entry name" value="EamA"/>
    <property type="match status" value="1"/>
</dbReference>
<evidence type="ECO:0000259" key="7">
    <source>
        <dbReference type="Pfam" id="PF00892"/>
    </source>
</evidence>
<feature type="domain" description="EamA" evidence="7">
    <location>
        <begin position="36"/>
        <end position="180"/>
    </location>
</feature>
<dbReference type="Proteomes" id="UP000831046">
    <property type="component" value="Plasmid pKP5362-2"/>
</dbReference>
<accession>A0AAE9H7S5</accession>
<keyword evidence="4 6" id="KW-1133">Transmembrane helix</keyword>
<protein>
    <submittedName>
        <fullName evidence="8">DMT family transporter</fullName>
    </submittedName>
</protein>
<feature type="transmembrane region" description="Helical" evidence="6">
    <location>
        <begin position="134"/>
        <end position="156"/>
    </location>
</feature>
<dbReference type="SUPFAM" id="SSF103481">
    <property type="entry name" value="Multidrug resistance efflux transporter EmrE"/>
    <property type="match status" value="1"/>
</dbReference>
<evidence type="ECO:0000256" key="6">
    <source>
        <dbReference type="SAM" id="Phobius"/>
    </source>
</evidence>
<dbReference type="GO" id="GO:0005886">
    <property type="term" value="C:plasma membrane"/>
    <property type="evidence" value="ECO:0007669"/>
    <property type="project" value="UniProtKB-SubCell"/>
</dbReference>
<feature type="transmembrane region" description="Helical" evidence="6">
    <location>
        <begin position="35"/>
        <end position="53"/>
    </location>
</feature>
<evidence type="ECO:0000256" key="1">
    <source>
        <dbReference type="ARBA" id="ARBA00004651"/>
    </source>
</evidence>
<dbReference type="InterPro" id="IPR000620">
    <property type="entry name" value="EamA_dom"/>
</dbReference>
<dbReference type="EMBL" id="CP095764">
    <property type="protein sequence ID" value="UPJ13901.1"/>
    <property type="molecule type" value="Genomic_DNA"/>
</dbReference>
<dbReference type="AlphaFoldDB" id="A0AAE9H7S5"/>
<evidence type="ECO:0000256" key="3">
    <source>
        <dbReference type="ARBA" id="ARBA00022692"/>
    </source>
</evidence>
<dbReference type="InterPro" id="IPR037185">
    <property type="entry name" value="EmrE-like"/>
</dbReference>
<sequence length="201" mass="22380">MAHDVPLGCAPDEYDDLISGTCSHLPQVTEGKRQMLGMLCAFAALLCWSRYAVENSRCLKNLPYNSNQWSLLIGLCTGCISVLLWLIASIFRFSAVDLSLPEHTQTLFWITNMMLAVVSSWLGYLAWNLCSRRLPVSLTGQMVVFETLFALLYGFIYSQRIPDLQETAAILLLLGGVLVTVHYHQLSRRGYAGNSPEVKGS</sequence>
<reference evidence="8 9" key="1">
    <citation type="submission" date="2022-04" db="EMBL/GenBank/DDBJ databases">
        <title>Complete Genome Sequence of klebsiella pneumoniae strain KP5362.</title>
        <authorList>
            <person name="Huang H."/>
            <person name="Weng Y."/>
            <person name="Li X."/>
        </authorList>
    </citation>
    <scope>NUCLEOTIDE SEQUENCE [LARGE SCALE GENOMIC DNA]</scope>
    <source>
        <strain evidence="8 9">KP5362</strain>
        <plasmid evidence="8 9">pKP5362-2</plasmid>
    </source>
</reference>
<proteinExistence type="predicted"/>
<evidence type="ECO:0000313" key="8">
    <source>
        <dbReference type="EMBL" id="UPJ13901.1"/>
    </source>
</evidence>
<gene>
    <name evidence="8" type="ORF">MYA94_27090</name>
</gene>
<keyword evidence="2" id="KW-1003">Cell membrane</keyword>